<dbReference type="EMBL" id="JANQDX010000011">
    <property type="protein sequence ID" value="KAL0916711.1"/>
    <property type="molecule type" value="Genomic_DNA"/>
</dbReference>
<dbReference type="Pfam" id="PF08458">
    <property type="entry name" value="PH_2"/>
    <property type="match status" value="1"/>
</dbReference>
<evidence type="ECO:0000313" key="4">
    <source>
        <dbReference type="Proteomes" id="UP001552299"/>
    </source>
</evidence>
<gene>
    <name evidence="3" type="ORF">M5K25_014241</name>
</gene>
<dbReference type="InterPro" id="IPR040269">
    <property type="entry name" value="VAB"/>
</dbReference>
<feature type="domain" description="Pleckstrin-like plant" evidence="2">
    <location>
        <begin position="270"/>
        <end position="369"/>
    </location>
</feature>
<dbReference type="AlphaFoldDB" id="A0ABD0UVM9"/>
<comment type="caution">
    <text evidence="3">The sequence shown here is derived from an EMBL/GenBank/DDBJ whole genome shotgun (WGS) entry which is preliminary data.</text>
</comment>
<dbReference type="InterPro" id="IPR008546">
    <property type="entry name" value="VAN3-bd-like_auxin_canal"/>
</dbReference>
<name>A0ABD0UVM9_DENTH</name>
<evidence type="ECO:0000313" key="3">
    <source>
        <dbReference type="EMBL" id="KAL0916711.1"/>
    </source>
</evidence>
<organism evidence="3 4">
    <name type="scientific">Dendrobium thyrsiflorum</name>
    <name type="common">Pinecone-like raceme dendrobium</name>
    <name type="synonym">Orchid</name>
    <dbReference type="NCBI Taxonomy" id="117978"/>
    <lineage>
        <taxon>Eukaryota</taxon>
        <taxon>Viridiplantae</taxon>
        <taxon>Streptophyta</taxon>
        <taxon>Embryophyta</taxon>
        <taxon>Tracheophyta</taxon>
        <taxon>Spermatophyta</taxon>
        <taxon>Magnoliopsida</taxon>
        <taxon>Liliopsida</taxon>
        <taxon>Asparagales</taxon>
        <taxon>Orchidaceae</taxon>
        <taxon>Epidendroideae</taxon>
        <taxon>Malaxideae</taxon>
        <taxon>Dendrobiinae</taxon>
        <taxon>Dendrobium</taxon>
    </lineage>
</organism>
<proteinExistence type="predicted"/>
<sequence length="376" mass="41749">MNLTSCEPITVFMDFNNNATSSETMDLLSQTWCNSAIQIFQPMIKAGSTEVLGNSKSLDLQNKSLEVDDGEKNSMAQWKLDDVKSWIWLQQAIHPELEYDICFRKKWLSRTISPLKGISIKKWIKELKQKKKEEQRLHKAAVHAAISVAEVAAALAAIAAENAEPESTNALKETAVASAAALVAAQCAKVAEAVGAKHDQLNSAITTAMTVKDPSNIITLTAAAATSLKGAATLRSRVGYKERIKGNAKTLLYDEFDFGKCRESLAKGEELLLGNPDGNYRLRWVSIVQNIKGKVLLKVKKNNLFMAFSSTKESFVCRIDENPYEESIEEPNNAHSLKMTTSKGKIELLFDDYSQYKKWTMSITHMLILSTTLSNY</sequence>
<dbReference type="Proteomes" id="UP001552299">
    <property type="component" value="Unassembled WGS sequence"/>
</dbReference>
<evidence type="ECO:0008006" key="5">
    <source>
        <dbReference type="Google" id="ProtNLM"/>
    </source>
</evidence>
<dbReference type="PANTHER" id="PTHR31351:SF25">
    <property type="entry name" value="AUXIN CANALIZATION PROTEIN (DUF828)"/>
    <property type="match status" value="1"/>
</dbReference>
<reference evidence="3 4" key="1">
    <citation type="journal article" date="2024" name="Plant Biotechnol. J.">
        <title>Dendrobium thyrsiflorum genome and its molecular insights into genes involved in important horticultural traits.</title>
        <authorList>
            <person name="Chen B."/>
            <person name="Wang J.Y."/>
            <person name="Zheng P.J."/>
            <person name="Li K.L."/>
            <person name="Liang Y.M."/>
            <person name="Chen X.F."/>
            <person name="Zhang C."/>
            <person name="Zhao X."/>
            <person name="He X."/>
            <person name="Zhang G.Q."/>
            <person name="Liu Z.J."/>
            <person name="Xu Q."/>
        </authorList>
    </citation>
    <scope>NUCLEOTIDE SEQUENCE [LARGE SCALE GENOMIC DNA]</scope>
    <source>
        <strain evidence="3">GZMU011</strain>
    </source>
</reference>
<accession>A0ABD0UVM9</accession>
<dbReference type="Pfam" id="PF05703">
    <property type="entry name" value="Auxin_canalis"/>
    <property type="match status" value="1"/>
</dbReference>
<evidence type="ECO:0000259" key="2">
    <source>
        <dbReference type="Pfam" id="PF08458"/>
    </source>
</evidence>
<dbReference type="PANTHER" id="PTHR31351">
    <property type="entry name" value="EXPRESSED PROTEIN"/>
    <property type="match status" value="1"/>
</dbReference>
<dbReference type="InterPro" id="IPR013666">
    <property type="entry name" value="PH_pln"/>
</dbReference>
<protein>
    <recommendedName>
        <fullName evidence="5">VAN3-binding protein-like</fullName>
    </recommendedName>
</protein>
<evidence type="ECO:0000259" key="1">
    <source>
        <dbReference type="Pfam" id="PF05703"/>
    </source>
</evidence>
<keyword evidence="4" id="KW-1185">Reference proteome</keyword>
<feature type="domain" description="VAN3-binding protein-like auxin canalisation" evidence="1">
    <location>
        <begin position="69"/>
        <end position="245"/>
    </location>
</feature>